<comment type="caution">
    <text evidence="2">The sequence shown here is derived from an EMBL/GenBank/DDBJ whole genome shotgun (WGS) entry which is preliminary data.</text>
</comment>
<evidence type="ECO:0000256" key="1">
    <source>
        <dbReference type="SAM" id="MobiDB-lite"/>
    </source>
</evidence>
<feature type="region of interest" description="Disordered" evidence="1">
    <location>
        <begin position="1"/>
        <end position="23"/>
    </location>
</feature>
<accession>A0ABV1LYT2</accession>
<organism evidence="2 3">
    <name type="scientific">Vogesella oryzagri</name>
    <dbReference type="NCBI Taxonomy" id="3160864"/>
    <lineage>
        <taxon>Bacteria</taxon>
        <taxon>Pseudomonadati</taxon>
        <taxon>Pseudomonadota</taxon>
        <taxon>Betaproteobacteria</taxon>
        <taxon>Neisseriales</taxon>
        <taxon>Chromobacteriaceae</taxon>
        <taxon>Vogesella</taxon>
    </lineage>
</organism>
<keyword evidence="3" id="KW-1185">Reference proteome</keyword>
<name>A0ABV1LYT2_9NEIS</name>
<protein>
    <submittedName>
        <fullName evidence="2">Uncharacterized protein</fullName>
    </submittedName>
</protein>
<dbReference type="Proteomes" id="UP001433638">
    <property type="component" value="Unassembled WGS sequence"/>
</dbReference>
<sequence>MRELSPSSEQPPAAGQPGGSAIVTMTPGPQWRCRLLPAAGVVGQPLSAWQRQQALALLAQLRPAGIALTQYTSQPCGELFHSGASADGQVHAYALLRRDRSVEMVATLPTGCWPPHAHAWWPGVYELPLLQQITPLLLPLADALALPAPCSLQMTLLALQGSALIAKHQQGSERVYPLPPDIDRLELPPVRFDGFSAASRSALIHALDQVRTCAGASSATAFYL</sequence>
<reference evidence="2" key="1">
    <citation type="submission" date="2024-06" db="EMBL/GenBank/DDBJ databases">
        <title>Genome sequence of Vogesella sp. MAHUQ-64.</title>
        <authorList>
            <person name="Huq M.A."/>
        </authorList>
    </citation>
    <scope>NUCLEOTIDE SEQUENCE</scope>
    <source>
        <strain evidence="2">MAHUQ-64</strain>
    </source>
</reference>
<gene>
    <name evidence="2" type="ORF">ABNW52_00145</name>
</gene>
<dbReference type="EMBL" id="JBEFLD010000001">
    <property type="protein sequence ID" value="MEQ6289027.1"/>
    <property type="molecule type" value="Genomic_DNA"/>
</dbReference>
<evidence type="ECO:0000313" key="3">
    <source>
        <dbReference type="Proteomes" id="UP001433638"/>
    </source>
</evidence>
<dbReference type="RefSeq" id="WP_349582340.1">
    <property type="nucleotide sequence ID" value="NZ_JBEFLD010000001.1"/>
</dbReference>
<proteinExistence type="predicted"/>
<feature type="compositionally biased region" description="Polar residues" evidence="1">
    <location>
        <begin position="1"/>
        <end position="10"/>
    </location>
</feature>
<evidence type="ECO:0000313" key="2">
    <source>
        <dbReference type="EMBL" id="MEQ6289027.1"/>
    </source>
</evidence>